<feature type="region of interest" description="Disordered" evidence="1">
    <location>
        <begin position="1"/>
        <end position="56"/>
    </location>
</feature>
<sequence length="267" mass="27556">MVGGWGGAQHQHQHQHQHQFLPPPGTPGGAAEPPAPRREERRDGGGGGGGAENPWVVPGVGPEAMRAIERAAAAVARGDPVAAAREAAAAAVGGRPVHVMQFHVDLRLLFKLFSMVFILSQGASRGRTALYAGVAVAWYIAQMGALRAIARWLGAEDGDDDGGGRGGRGRNGGGGGARGAAADRRGGARPRPPRPGPRTTAVLPGMRDGMPRGWMGEVKVFIGGFLASLLPSWNPPELHRHPRADAATAAAAPRGPVAVADHRAHAD</sequence>
<feature type="region of interest" description="Disordered" evidence="1">
    <location>
        <begin position="244"/>
        <end position="267"/>
    </location>
</feature>
<dbReference type="KEGG" id="mpp:MICPUCDRAFT_56382"/>
<dbReference type="GeneID" id="9682306"/>
<feature type="region of interest" description="Disordered" evidence="1">
    <location>
        <begin position="157"/>
        <end position="208"/>
    </location>
</feature>
<dbReference type="EMBL" id="GG663737">
    <property type="protein sequence ID" value="EEH58970.1"/>
    <property type="molecule type" value="Genomic_DNA"/>
</dbReference>
<evidence type="ECO:0000313" key="2">
    <source>
        <dbReference type="EMBL" id="EEH58970.1"/>
    </source>
</evidence>
<feature type="compositionally biased region" description="Gly residues" evidence="1">
    <location>
        <begin position="164"/>
        <end position="178"/>
    </location>
</feature>
<organism evidence="3">
    <name type="scientific">Micromonas pusilla (strain CCMP1545)</name>
    <name type="common">Picoplanktonic green alga</name>
    <dbReference type="NCBI Taxonomy" id="564608"/>
    <lineage>
        <taxon>Eukaryota</taxon>
        <taxon>Viridiplantae</taxon>
        <taxon>Chlorophyta</taxon>
        <taxon>Mamiellophyceae</taxon>
        <taxon>Mamiellales</taxon>
        <taxon>Mamiellaceae</taxon>
        <taxon>Micromonas</taxon>
    </lineage>
</organism>
<dbReference type="AlphaFoldDB" id="C1MM31"/>
<dbReference type="Proteomes" id="UP000001876">
    <property type="component" value="Unassembled WGS sequence"/>
</dbReference>
<protein>
    <submittedName>
        <fullName evidence="2">Uncharacterized protein</fullName>
    </submittedName>
</protein>
<dbReference type="RefSeq" id="XP_003057325.1">
    <property type="nucleotide sequence ID" value="XM_003057279.1"/>
</dbReference>
<keyword evidence="3" id="KW-1185">Reference proteome</keyword>
<feature type="compositionally biased region" description="Low complexity" evidence="1">
    <location>
        <begin position="245"/>
        <end position="259"/>
    </location>
</feature>
<accession>C1MM31</accession>
<evidence type="ECO:0000256" key="1">
    <source>
        <dbReference type="SAM" id="MobiDB-lite"/>
    </source>
</evidence>
<reference evidence="2 3" key="1">
    <citation type="journal article" date="2009" name="Science">
        <title>Green evolution and dynamic adaptations revealed by genomes of the marine picoeukaryotes Micromonas.</title>
        <authorList>
            <person name="Worden A.Z."/>
            <person name="Lee J.H."/>
            <person name="Mock T."/>
            <person name="Rouze P."/>
            <person name="Simmons M.P."/>
            <person name="Aerts A.L."/>
            <person name="Allen A.E."/>
            <person name="Cuvelier M.L."/>
            <person name="Derelle E."/>
            <person name="Everett M.V."/>
            <person name="Foulon E."/>
            <person name="Grimwood J."/>
            <person name="Gundlach H."/>
            <person name="Henrissat B."/>
            <person name="Napoli C."/>
            <person name="McDonald S.M."/>
            <person name="Parker M.S."/>
            <person name="Rombauts S."/>
            <person name="Salamov A."/>
            <person name="Von Dassow P."/>
            <person name="Badger J.H."/>
            <person name="Coutinho P.M."/>
            <person name="Demir E."/>
            <person name="Dubchak I."/>
            <person name="Gentemann C."/>
            <person name="Eikrem W."/>
            <person name="Gready J.E."/>
            <person name="John U."/>
            <person name="Lanier W."/>
            <person name="Lindquist E.A."/>
            <person name="Lucas S."/>
            <person name="Mayer K.F."/>
            <person name="Moreau H."/>
            <person name="Not F."/>
            <person name="Otillar R."/>
            <person name="Panaud O."/>
            <person name="Pangilinan J."/>
            <person name="Paulsen I."/>
            <person name="Piegu B."/>
            <person name="Poliakov A."/>
            <person name="Robbens S."/>
            <person name="Schmutz J."/>
            <person name="Toulza E."/>
            <person name="Wyss T."/>
            <person name="Zelensky A."/>
            <person name="Zhou K."/>
            <person name="Armbrust E.V."/>
            <person name="Bhattacharya D."/>
            <person name="Goodenough U.W."/>
            <person name="Van de Peer Y."/>
            <person name="Grigoriev I.V."/>
        </authorList>
    </citation>
    <scope>NUCLEOTIDE SEQUENCE [LARGE SCALE GENOMIC DNA]</scope>
    <source>
        <strain evidence="2 3">CCMP1545</strain>
    </source>
</reference>
<feature type="compositionally biased region" description="Basic and acidic residues" evidence="1">
    <location>
        <begin position="35"/>
        <end position="44"/>
    </location>
</feature>
<gene>
    <name evidence="2" type="ORF">MICPUCDRAFT_56382</name>
</gene>
<dbReference type="OrthoDB" id="498998at2759"/>
<proteinExistence type="predicted"/>
<dbReference type="STRING" id="564608.C1MM31"/>
<evidence type="ECO:0000313" key="3">
    <source>
        <dbReference type="Proteomes" id="UP000001876"/>
    </source>
</evidence>
<name>C1MM31_MICPC</name>